<dbReference type="InterPro" id="IPR050469">
    <property type="entry name" value="Diguanylate_Cyclase"/>
</dbReference>
<evidence type="ECO:0000256" key="2">
    <source>
        <dbReference type="ARBA" id="ARBA00012528"/>
    </source>
</evidence>
<dbReference type="RefSeq" id="WP_134081563.1">
    <property type="nucleotide sequence ID" value="NZ_SOQX01000002.1"/>
</dbReference>
<dbReference type="CDD" id="cd01949">
    <property type="entry name" value="GGDEF"/>
    <property type="match status" value="1"/>
</dbReference>
<dbReference type="PROSITE" id="PS50887">
    <property type="entry name" value="GGDEF"/>
    <property type="match status" value="1"/>
</dbReference>
<keyword evidence="5" id="KW-0812">Transmembrane</keyword>
<evidence type="ECO:0000256" key="5">
    <source>
        <dbReference type="SAM" id="Phobius"/>
    </source>
</evidence>
<dbReference type="EMBL" id="SOQX01000002">
    <property type="protein sequence ID" value="TDY02517.1"/>
    <property type="molecule type" value="Genomic_DNA"/>
</dbReference>
<feature type="transmembrane region" description="Helical" evidence="5">
    <location>
        <begin position="142"/>
        <end position="163"/>
    </location>
</feature>
<proteinExistence type="predicted"/>
<reference evidence="7 8" key="1">
    <citation type="submission" date="2019-03" db="EMBL/GenBank/DDBJ databases">
        <title>Genomic Encyclopedia of Type Strains, Phase IV (KMG-IV): sequencing the most valuable type-strain genomes for metagenomic binning, comparative biology and taxonomic classification.</title>
        <authorList>
            <person name="Goeker M."/>
        </authorList>
    </citation>
    <scope>NUCLEOTIDE SEQUENCE [LARGE SCALE GENOMIC DNA]</scope>
    <source>
        <strain evidence="7 8">DSM 16326</strain>
    </source>
</reference>
<dbReference type="PANTHER" id="PTHR45138:SF9">
    <property type="entry name" value="DIGUANYLATE CYCLASE DGCM-RELATED"/>
    <property type="match status" value="1"/>
</dbReference>
<accession>A0A4R8IXB6</accession>
<dbReference type="OrthoDB" id="9773156at2"/>
<protein>
    <recommendedName>
        <fullName evidence="2">diguanylate cyclase</fullName>
        <ecNumber evidence="2">2.7.7.65</ecNumber>
    </recommendedName>
</protein>
<dbReference type="SMART" id="SM00267">
    <property type="entry name" value="GGDEF"/>
    <property type="match status" value="1"/>
</dbReference>
<evidence type="ECO:0000259" key="6">
    <source>
        <dbReference type="PROSITE" id="PS50887"/>
    </source>
</evidence>
<dbReference type="Proteomes" id="UP000294914">
    <property type="component" value="Unassembled WGS sequence"/>
</dbReference>
<feature type="transmembrane region" description="Helical" evidence="5">
    <location>
        <begin position="38"/>
        <end position="62"/>
    </location>
</feature>
<dbReference type="InterPro" id="IPR043128">
    <property type="entry name" value="Rev_trsase/Diguanyl_cyclase"/>
</dbReference>
<comment type="catalytic activity">
    <reaction evidence="3">
        <text>2 GTP = 3',3'-c-di-GMP + 2 diphosphate</text>
        <dbReference type="Rhea" id="RHEA:24898"/>
        <dbReference type="ChEBI" id="CHEBI:33019"/>
        <dbReference type="ChEBI" id="CHEBI:37565"/>
        <dbReference type="ChEBI" id="CHEBI:58805"/>
        <dbReference type="EC" id="2.7.7.65"/>
    </reaction>
</comment>
<dbReference type="AlphaFoldDB" id="A0A4R8IXB6"/>
<evidence type="ECO:0000313" key="8">
    <source>
        <dbReference type="Proteomes" id="UP000294914"/>
    </source>
</evidence>
<feature type="region of interest" description="Disordered" evidence="4">
    <location>
        <begin position="1"/>
        <end position="22"/>
    </location>
</feature>
<organism evidence="7 8">
    <name type="scientific">Thiohalophilus thiocyanatoxydans</name>
    <dbReference type="NCBI Taxonomy" id="381308"/>
    <lineage>
        <taxon>Bacteria</taxon>
        <taxon>Pseudomonadati</taxon>
        <taxon>Pseudomonadota</taxon>
        <taxon>Gammaproteobacteria</taxon>
        <taxon>Thiohalomonadales</taxon>
        <taxon>Thiohalophilaceae</taxon>
        <taxon>Thiohalophilus</taxon>
    </lineage>
</organism>
<dbReference type="PANTHER" id="PTHR45138">
    <property type="entry name" value="REGULATORY COMPONENTS OF SENSORY TRANSDUCTION SYSTEM"/>
    <property type="match status" value="1"/>
</dbReference>
<dbReference type="SUPFAM" id="SSF55073">
    <property type="entry name" value="Nucleotide cyclase"/>
    <property type="match status" value="1"/>
</dbReference>
<keyword evidence="8" id="KW-1185">Reference proteome</keyword>
<feature type="transmembrane region" description="Helical" evidence="5">
    <location>
        <begin position="175"/>
        <end position="195"/>
    </location>
</feature>
<dbReference type="EC" id="2.7.7.65" evidence="2"/>
<dbReference type="InterPro" id="IPR029787">
    <property type="entry name" value="Nucleotide_cyclase"/>
</dbReference>
<evidence type="ECO:0000256" key="1">
    <source>
        <dbReference type="ARBA" id="ARBA00001946"/>
    </source>
</evidence>
<evidence type="ECO:0000313" key="7">
    <source>
        <dbReference type="EMBL" id="TDY02517.1"/>
    </source>
</evidence>
<dbReference type="NCBIfam" id="TIGR00254">
    <property type="entry name" value="GGDEF"/>
    <property type="match status" value="1"/>
</dbReference>
<name>A0A4R8IXB6_9GAMM</name>
<dbReference type="Gene3D" id="3.30.70.270">
    <property type="match status" value="1"/>
</dbReference>
<keyword evidence="5" id="KW-1133">Transmembrane helix</keyword>
<dbReference type="Pfam" id="PF00990">
    <property type="entry name" value="GGDEF"/>
    <property type="match status" value="1"/>
</dbReference>
<dbReference type="InterPro" id="IPR000160">
    <property type="entry name" value="GGDEF_dom"/>
</dbReference>
<comment type="cofactor">
    <cofactor evidence="1">
        <name>Mg(2+)</name>
        <dbReference type="ChEBI" id="CHEBI:18420"/>
    </cofactor>
</comment>
<dbReference type="GO" id="GO:0052621">
    <property type="term" value="F:diguanylate cyclase activity"/>
    <property type="evidence" value="ECO:0007669"/>
    <property type="project" value="UniProtKB-EC"/>
</dbReference>
<feature type="transmembrane region" description="Helical" evidence="5">
    <location>
        <begin position="68"/>
        <end position="85"/>
    </location>
</feature>
<evidence type="ECO:0000256" key="3">
    <source>
        <dbReference type="ARBA" id="ARBA00034247"/>
    </source>
</evidence>
<sequence>MQPDDNRATESGSLPHGKESSHHRTFGISRVSHEEFRFLYAAEHVYVAGLFLHGLFLFVFFWLNIHELYLFNVFSLVVFLLALYLNRNDHYYLALWLTYIEVVSHASLAIFLVGWSSGFYYYMFAISPLLFIKPTRPLAEKILLSAVPVGLMIVFYVDPLNMFPVYHLDVHVTRLLHIGNLVATVALVAYLAHYYSKGVNDSERQLQRLTEAYEELATYDSLTRLLNRHAMIQAIKEEVSRFQRDKKPFVLALGDIDDFKNINDRFGHHAGDVLLKEFASRMQQRLRRHDVVSRWGGEEFLIMLANVTLEEAEAVLSDLRDCLAEPMRINSLVHQVTITFGACQYSDELGVDKTIQFADNAMYQGKHDGKNRVVLAKGVQE</sequence>
<feature type="domain" description="GGDEF" evidence="6">
    <location>
        <begin position="247"/>
        <end position="378"/>
    </location>
</feature>
<feature type="transmembrane region" description="Helical" evidence="5">
    <location>
        <begin position="119"/>
        <end position="135"/>
    </location>
</feature>
<dbReference type="FunFam" id="3.30.70.270:FF:000001">
    <property type="entry name" value="Diguanylate cyclase domain protein"/>
    <property type="match status" value="1"/>
</dbReference>
<comment type="caution">
    <text evidence="7">The sequence shown here is derived from an EMBL/GenBank/DDBJ whole genome shotgun (WGS) entry which is preliminary data.</text>
</comment>
<gene>
    <name evidence="7" type="ORF">EDC23_0892</name>
</gene>
<keyword evidence="5" id="KW-0472">Membrane</keyword>
<evidence type="ECO:0000256" key="4">
    <source>
        <dbReference type="SAM" id="MobiDB-lite"/>
    </source>
</evidence>